<name>A0A0A1UJJ0_9AGAM</name>
<proteinExistence type="predicted"/>
<reference evidence="3" key="1">
    <citation type="journal article" date="2014" name="Genome Announc.">
        <title>Draft genome sequence of the plant-pathogenic soil fungus Rhizoctonia solani anastomosis group 3 strain Rhs1AP.</title>
        <authorList>
            <person name="Cubeta M.A."/>
            <person name="Thomas E."/>
            <person name="Dean R.A."/>
            <person name="Jabaji S."/>
            <person name="Neate S.M."/>
            <person name="Tavantzis S."/>
            <person name="Toda T."/>
            <person name="Vilgalys R."/>
            <person name="Bharathan N."/>
            <person name="Fedorova-Abrams N."/>
            <person name="Pakala S.B."/>
            <person name="Pakala S.M."/>
            <person name="Zafar N."/>
            <person name="Joardar V."/>
            <person name="Losada L."/>
            <person name="Nierman W.C."/>
        </authorList>
    </citation>
    <scope>NUCLEOTIDE SEQUENCE [LARGE SCALE GENOMIC DNA]</scope>
    <source>
        <strain evidence="3">AG-3</strain>
    </source>
</reference>
<keyword evidence="1" id="KW-0472">Membrane</keyword>
<dbReference type="OrthoDB" id="3251775at2759"/>
<protein>
    <submittedName>
        <fullName evidence="2">Transmembrane protein, putative</fullName>
    </submittedName>
</protein>
<organism evidence="2 3">
    <name type="scientific">Rhizoctonia solani AG-3 Rhs1AP</name>
    <dbReference type="NCBI Taxonomy" id="1086054"/>
    <lineage>
        <taxon>Eukaryota</taxon>
        <taxon>Fungi</taxon>
        <taxon>Dikarya</taxon>
        <taxon>Basidiomycota</taxon>
        <taxon>Agaricomycotina</taxon>
        <taxon>Agaricomycetes</taxon>
        <taxon>Cantharellales</taxon>
        <taxon>Ceratobasidiaceae</taxon>
        <taxon>Rhizoctonia</taxon>
    </lineage>
</organism>
<keyword evidence="1" id="KW-1133">Transmembrane helix</keyword>
<feature type="transmembrane region" description="Helical" evidence="1">
    <location>
        <begin position="101"/>
        <end position="118"/>
    </location>
</feature>
<dbReference type="EMBL" id="JATN01000321">
    <property type="protein sequence ID" value="EUC59187.1"/>
    <property type="molecule type" value="Genomic_DNA"/>
</dbReference>
<sequence length="251" mass="28289">MFQALKTFYAENQFLHVCWGQIVNYFWLVWVPALALETLLFALTAYKAWSYSRDKMNVPVARTLYRDGFQYYIVITQCALFFLYLFGQVLQVPVINAMPKYAGMAIVNVMGFRLVLNLRRHTLESMRISVFESYEMAPSPSPRTTEFPDKRFPRALGNSLPRFIGQGDSSWPANNSTESCLDLSRAKSKEQDAELGINTVTHQAGAERRTRARVSLSLNLAAAAAAANSQVELDTVSIQSTSPSRLAPHLF</sequence>
<gene>
    <name evidence="2" type="ORF">RSOL_302090</name>
</gene>
<dbReference type="Proteomes" id="UP000030108">
    <property type="component" value="Unassembled WGS sequence"/>
</dbReference>
<feature type="transmembrane region" description="Helical" evidence="1">
    <location>
        <begin position="69"/>
        <end position="89"/>
    </location>
</feature>
<feature type="non-terminal residue" evidence="2">
    <location>
        <position position="251"/>
    </location>
</feature>
<evidence type="ECO:0000256" key="1">
    <source>
        <dbReference type="SAM" id="Phobius"/>
    </source>
</evidence>
<dbReference type="AlphaFoldDB" id="A0A0A1UJJ0"/>
<evidence type="ECO:0000313" key="2">
    <source>
        <dbReference type="EMBL" id="EUC59187.1"/>
    </source>
</evidence>
<accession>A0A0A1UJJ0</accession>
<keyword evidence="1 2" id="KW-0812">Transmembrane</keyword>
<evidence type="ECO:0000313" key="3">
    <source>
        <dbReference type="Proteomes" id="UP000030108"/>
    </source>
</evidence>
<feature type="transmembrane region" description="Helical" evidence="1">
    <location>
        <begin position="25"/>
        <end position="49"/>
    </location>
</feature>
<comment type="caution">
    <text evidence="2">The sequence shown here is derived from an EMBL/GenBank/DDBJ whole genome shotgun (WGS) entry which is preliminary data.</text>
</comment>